<dbReference type="InterPro" id="IPR014743">
    <property type="entry name" value="Cl-channel_core"/>
</dbReference>
<proteinExistence type="predicted"/>
<keyword evidence="4 5" id="KW-0472">Membrane</keyword>
<reference evidence="6 7" key="1">
    <citation type="submission" date="2016-03" db="EMBL/GenBank/DDBJ databases">
        <authorList>
            <person name="Ploux O."/>
        </authorList>
    </citation>
    <scope>NUCLEOTIDE SEQUENCE [LARGE SCALE GENOMIC DNA]</scope>
    <source>
        <strain evidence="6 7">R0</strain>
    </source>
</reference>
<evidence type="ECO:0000256" key="5">
    <source>
        <dbReference type="SAM" id="Phobius"/>
    </source>
</evidence>
<dbReference type="Pfam" id="PF00654">
    <property type="entry name" value="Voltage_CLC"/>
    <property type="match status" value="1"/>
</dbReference>
<gene>
    <name evidence="6" type="ORF">AZI86_12940</name>
</gene>
<name>A0A150WJH1_BDEBC</name>
<feature type="transmembrane region" description="Helical" evidence="5">
    <location>
        <begin position="20"/>
        <end position="41"/>
    </location>
</feature>
<comment type="subcellular location">
    <subcellularLocation>
        <location evidence="1">Membrane</location>
        <topology evidence="1">Multi-pass membrane protein</topology>
    </subcellularLocation>
</comment>
<evidence type="ECO:0000256" key="3">
    <source>
        <dbReference type="ARBA" id="ARBA00022989"/>
    </source>
</evidence>
<dbReference type="Gene3D" id="1.10.3080.10">
    <property type="entry name" value="Clc chloride channel"/>
    <property type="match status" value="1"/>
</dbReference>
<dbReference type="PRINTS" id="PR00762">
    <property type="entry name" value="CLCHANNEL"/>
</dbReference>
<feature type="transmembrane region" description="Helical" evidence="5">
    <location>
        <begin position="378"/>
        <end position="399"/>
    </location>
</feature>
<evidence type="ECO:0000313" key="7">
    <source>
        <dbReference type="Proteomes" id="UP000075320"/>
    </source>
</evidence>
<evidence type="ECO:0000256" key="1">
    <source>
        <dbReference type="ARBA" id="ARBA00004141"/>
    </source>
</evidence>
<accession>A0A150WJH1</accession>
<sequence>MQDLGGFLFFERLKKALKWIFISCAVGALTGTASAFFLLSLEFITDTRLNHPWLLYLLPVAGLIIVFFYSRFGEKVEAGNNLILEQIHDPKEKIPLRMWPLIWGGTLLTHLCGGSAGREGTAVQMGGAIADQFTAVCKLTTTERKLLLMTGIAGGFASVFGTPWAAAIFGIEVLALGRIQYRGLGPCLMSAFTAHFVCLLWGARHTPYQNLVGLIPDFGFSALAFSAAVGVLFGLCAFIFSWSHHRLSALLKKKIPSISLRVVAGGLFIITLSLILNTHRYLGLGIPPLIESFQSPSPSYDFALKILFTVITLASGFKGGEVTPLFFIGATLGSALSLILPLPTGFLAALGFVAVFAGAANTPLACILMAMELFGADIGLYAALAIVVSYLCSGNRGIYHSQKLEVGKYA</sequence>
<dbReference type="EMBL" id="LUKE01000003">
    <property type="protein sequence ID" value="KYG63725.1"/>
    <property type="molecule type" value="Genomic_DNA"/>
</dbReference>
<evidence type="ECO:0000256" key="4">
    <source>
        <dbReference type="ARBA" id="ARBA00023136"/>
    </source>
</evidence>
<feature type="transmembrane region" description="Helical" evidence="5">
    <location>
        <begin position="53"/>
        <end position="72"/>
    </location>
</feature>
<dbReference type="PANTHER" id="PTHR43427">
    <property type="entry name" value="CHLORIDE CHANNEL PROTEIN CLC-E"/>
    <property type="match status" value="1"/>
</dbReference>
<dbReference type="GO" id="GO:0015108">
    <property type="term" value="F:chloride transmembrane transporter activity"/>
    <property type="evidence" value="ECO:0007669"/>
    <property type="project" value="InterPro"/>
</dbReference>
<dbReference type="GO" id="GO:0016020">
    <property type="term" value="C:membrane"/>
    <property type="evidence" value="ECO:0007669"/>
    <property type="project" value="UniProtKB-SubCell"/>
</dbReference>
<organism evidence="6 7">
    <name type="scientific">Bdellovibrio bacteriovorus</name>
    <dbReference type="NCBI Taxonomy" id="959"/>
    <lineage>
        <taxon>Bacteria</taxon>
        <taxon>Pseudomonadati</taxon>
        <taxon>Bdellovibrionota</taxon>
        <taxon>Bdellovibrionia</taxon>
        <taxon>Bdellovibrionales</taxon>
        <taxon>Pseudobdellovibrionaceae</taxon>
        <taxon>Bdellovibrio</taxon>
    </lineage>
</organism>
<dbReference type="SUPFAM" id="SSF81340">
    <property type="entry name" value="Clc chloride channel"/>
    <property type="match status" value="1"/>
</dbReference>
<dbReference type="InterPro" id="IPR050368">
    <property type="entry name" value="ClC-type_chloride_channel"/>
</dbReference>
<feature type="transmembrane region" description="Helical" evidence="5">
    <location>
        <begin position="223"/>
        <end position="242"/>
    </location>
</feature>
<dbReference type="PANTHER" id="PTHR43427:SF12">
    <property type="entry name" value="CHLORIDE TRANSPORTER"/>
    <property type="match status" value="1"/>
</dbReference>
<feature type="transmembrane region" description="Helical" evidence="5">
    <location>
        <begin position="146"/>
        <end position="171"/>
    </location>
</feature>
<feature type="transmembrane region" description="Helical" evidence="5">
    <location>
        <begin position="302"/>
        <end position="318"/>
    </location>
</feature>
<keyword evidence="3 5" id="KW-1133">Transmembrane helix</keyword>
<protein>
    <submittedName>
        <fullName evidence="6">Voltage-gated chloride channel protein</fullName>
    </submittedName>
</protein>
<dbReference type="OrthoDB" id="5297671at2"/>
<dbReference type="AlphaFoldDB" id="A0A150WJH1"/>
<feature type="transmembrane region" description="Helical" evidence="5">
    <location>
        <begin position="183"/>
        <end position="203"/>
    </location>
</feature>
<evidence type="ECO:0000256" key="2">
    <source>
        <dbReference type="ARBA" id="ARBA00022692"/>
    </source>
</evidence>
<keyword evidence="2 5" id="KW-0812">Transmembrane</keyword>
<comment type="caution">
    <text evidence="6">The sequence shown here is derived from an EMBL/GenBank/DDBJ whole genome shotgun (WGS) entry which is preliminary data.</text>
</comment>
<feature type="transmembrane region" description="Helical" evidence="5">
    <location>
        <begin position="262"/>
        <end position="282"/>
    </location>
</feature>
<evidence type="ECO:0000313" key="6">
    <source>
        <dbReference type="EMBL" id="KYG63725.1"/>
    </source>
</evidence>
<dbReference type="CDD" id="cd03682">
    <property type="entry name" value="ClC_sycA_like"/>
    <property type="match status" value="1"/>
</dbReference>
<dbReference type="InterPro" id="IPR001807">
    <property type="entry name" value="ClC"/>
</dbReference>
<dbReference type="Proteomes" id="UP000075320">
    <property type="component" value="Unassembled WGS sequence"/>
</dbReference>
<keyword evidence="7" id="KW-1185">Reference proteome</keyword>